<reference evidence="12" key="1">
    <citation type="journal article" date="2014" name="Science">
        <title>Ancient hybridizations among the ancestral genomes of bread wheat.</title>
        <authorList>
            <consortium name="International Wheat Genome Sequencing Consortium,"/>
            <person name="Marcussen T."/>
            <person name="Sandve S.R."/>
            <person name="Heier L."/>
            <person name="Spannagl M."/>
            <person name="Pfeifer M."/>
            <person name="Jakobsen K.S."/>
            <person name="Wulff B.B."/>
            <person name="Steuernagel B."/>
            <person name="Mayer K.F."/>
            <person name="Olsen O.A."/>
        </authorList>
    </citation>
    <scope>NUCLEOTIDE SEQUENCE [LARGE SCALE GENOMIC DNA]</scope>
    <source>
        <strain evidence="12">cv. AL8/78</strain>
    </source>
</reference>
<evidence type="ECO:0000256" key="1">
    <source>
        <dbReference type="ARBA" id="ARBA00004123"/>
    </source>
</evidence>
<dbReference type="GO" id="GO:0003712">
    <property type="term" value="F:transcription coregulator activity"/>
    <property type="evidence" value="ECO:0007669"/>
    <property type="project" value="TreeGrafter"/>
</dbReference>
<evidence type="ECO:0000256" key="2">
    <source>
        <dbReference type="ARBA" id="ARBA00006801"/>
    </source>
</evidence>
<dbReference type="EnsemblPlants" id="AET1Gv20265300.2">
    <property type="protein sequence ID" value="AET1Gv20265300.2"/>
    <property type="gene ID" value="AET1Gv20265300"/>
</dbReference>
<organism evidence="11 12">
    <name type="scientific">Aegilops tauschii subsp. strangulata</name>
    <name type="common">Goatgrass</name>
    <dbReference type="NCBI Taxonomy" id="200361"/>
    <lineage>
        <taxon>Eukaryota</taxon>
        <taxon>Viridiplantae</taxon>
        <taxon>Streptophyta</taxon>
        <taxon>Embryophyta</taxon>
        <taxon>Tracheophyta</taxon>
        <taxon>Spermatophyta</taxon>
        <taxon>Magnoliopsida</taxon>
        <taxon>Liliopsida</taxon>
        <taxon>Poales</taxon>
        <taxon>Poaceae</taxon>
        <taxon>BOP clade</taxon>
        <taxon>Pooideae</taxon>
        <taxon>Triticodae</taxon>
        <taxon>Triticeae</taxon>
        <taxon>Triticinae</taxon>
        <taxon>Aegilops</taxon>
    </lineage>
</organism>
<proteinExistence type="inferred from homology"/>
<dbReference type="InterPro" id="IPR045109">
    <property type="entry name" value="LSDs-like"/>
</dbReference>
<feature type="compositionally biased region" description="Basic residues" evidence="8">
    <location>
        <begin position="1038"/>
        <end position="1050"/>
    </location>
</feature>
<keyword evidence="6" id="KW-0539">Nucleus</keyword>
<evidence type="ECO:0000313" key="11">
    <source>
        <dbReference type="EnsemblPlants" id="AET1Gv20265300.2"/>
    </source>
</evidence>
<dbReference type="GO" id="GO:0032454">
    <property type="term" value="F:histone H3K9 demethylase activity"/>
    <property type="evidence" value="ECO:0007669"/>
    <property type="project" value="InterPro"/>
</dbReference>
<reference evidence="11" key="4">
    <citation type="submission" date="2019-03" db="UniProtKB">
        <authorList>
            <consortium name="EnsemblPlants"/>
        </authorList>
    </citation>
    <scope>IDENTIFICATION</scope>
</reference>
<dbReference type="PROSITE" id="PS51184">
    <property type="entry name" value="JMJC"/>
    <property type="match status" value="1"/>
</dbReference>
<dbReference type="FunFam" id="2.60.120.650:FF:000033">
    <property type="entry name" value="Transcription factor jumonji (JmjC) domain-containing protein"/>
    <property type="match status" value="1"/>
</dbReference>
<keyword evidence="12" id="KW-1185">Reference proteome</keyword>
<dbReference type="Pfam" id="PF02373">
    <property type="entry name" value="JmjC"/>
    <property type="match status" value="1"/>
</dbReference>
<accession>A0A452Y2Q1</accession>
<evidence type="ECO:0000256" key="7">
    <source>
        <dbReference type="PROSITE-ProRule" id="PRU00175"/>
    </source>
</evidence>
<keyword evidence="4" id="KW-0805">Transcription regulation</keyword>
<evidence type="ECO:0000256" key="5">
    <source>
        <dbReference type="ARBA" id="ARBA00023163"/>
    </source>
</evidence>
<dbReference type="SUPFAM" id="SSF51197">
    <property type="entry name" value="Clavaminate synthase-like"/>
    <property type="match status" value="1"/>
</dbReference>
<dbReference type="InterPro" id="IPR003347">
    <property type="entry name" value="JmjC_dom"/>
</dbReference>
<reference evidence="11" key="5">
    <citation type="journal article" date="2021" name="G3 (Bethesda)">
        <title>Aegilops tauschii genome assembly Aet v5.0 features greater sequence contiguity and improved annotation.</title>
        <authorList>
            <person name="Wang L."/>
            <person name="Zhu T."/>
            <person name="Rodriguez J.C."/>
            <person name="Deal K.R."/>
            <person name="Dubcovsky J."/>
            <person name="McGuire P.E."/>
            <person name="Lux T."/>
            <person name="Spannagl M."/>
            <person name="Mayer K.F.X."/>
            <person name="Baldrich P."/>
            <person name="Meyers B.C."/>
            <person name="Huo N."/>
            <person name="Gu Y.Q."/>
            <person name="Zhou H."/>
            <person name="Devos K.M."/>
            <person name="Bennetzen J.L."/>
            <person name="Unver T."/>
            <person name="Budak H."/>
            <person name="Gulick P.J."/>
            <person name="Galiba G."/>
            <person name="Kalapos B."/>
            <person name="Nelson D.R."/>
            <person name="Li P."/>
            <person name="You F.M."/>
            <person name="Luo M.C."/>
            <person name="Dvorak J."/>
        </authorList>
    </citation>
    <scope>NUCLEOTIDE SEQUENCE [LARGE SCALE GENOMIC DNA]</scope>
    <source>
        <strain evidence="11">cv. AL8/78</strain>
    </source>
</reference>
<dbReference type="PANTHER" id="PTHR12549">
    <property type="entry name" value="JMJC DOMAIN-CONTAINING HISTONE DEMETHYLATION PROTEIN"/>
    <property type="match status" value="1"/>
</dbReference>
<evidence type="ECO:0008006" key="13">
    <source>
        <dbReference type="Google" id="ProtNLM"/>
    </source>
</evidence>
<evidence type="ECO:0000256" key="6">
    <source>
        <dbReference type="ARBA" id="ARBA00023242"/>
    </source>
</evidence>
<sequence>RGLSHLSAAPERKPHPPTQGMDVEGGGGGGSRAAKRRGRRRIPSDDRGFTSAVRPCDEGRGIAAGNRPQRNRRTAPDTYREPSSDDEDGEEPVNNRAVQPLNIPKRSDAGEKRGARNKKSDQDGSKAHSPDGQNHGGDNTTSDDEDFKPAKKRRRRDAAKWKGSTAKRLKEEEEEYKVTSSKNKVSHERYNKNGKKMLTGENAQMCHQCQRNDKKKVVWCKSCNNKRYCGKCIKRWYPNLTEDELAAKCPYCRKNCNCKACLRMIGVEEPQQKEISEENQISYACHIMRLLLPWLGELQKEQMEEKKLEARILGVSMDEMKLEQIKCGPAERIYCNRCRTSIFDFHRSCKHCLYDLCLICCRELRKGEIPGGEEVENVQYENRGQDYIFGKNFHSKGENRRDSLRRRIDSPTGGSKSCSLVLWSANSDGGIPCPPKEMGGCGGSDLDLKCMFPEKMHADLQERTDKVVRSDIFEKTTFSRSDQCPCFDHSGTVRNDIKTVRKAADRKGSSDNYLYCPVATGLGDDDLIHFQMHWAKGEPVVISNVLQSTSGLSWAPMVMWRALRERAKGKAEDEKIDVRVVDCLDWCEGSLKISEFFKGYKNGRSHRRPHWPEMLKLKDWPPSSTFDKRLPRHCAEFISALPFPEYTDPRSGPLNLSVKLPAGVMKPDLGPKSYIAYGFSEELGRGDSVTKLHCDVSDAVNIQTHTNEVPCETYDLCRIKKVQENMRKQDLQELRGDLNSCTELRAQPSVDGSYEAAMTSCSMESYKNSSNGLHINAPRRDATDDVKDKVSPHKSVTKSDEIRNGTRLYYQRRANRKVHQDKASDPPIPGKSDEIGTGIRRKVHQNKATDPPKPVPEKTEKDKAGGALWDIFRREDSEKLQEYLRNHASEFRHIHCNPVNKVIHPIHDQTFYLTEKHKKKLKKEYGVEPWTFEQKLGDAVLIPAGCPHQVRNLKSCTKVAMDFVSPENVGECVKLTDEFRALPSAHKAKEDKLEIKKMALYAFLDVLEFLGRHVEGSKSGDVQPNQSSDGTAEEKPKRSTRARGGSRSRT</sequence>
<feature type="domain" description="RING-type" evidence="9">
    <location>
        <begin position="206"/>
        <end position="253"/>
    </location>
</feature>
<dbReference type="PANTHER" id="PTHR12549:SF64">
    <property type="entry name" value="OS02G0828900 PROTEIN"/>
    <property type="match status" value="1"/>
</dbReference>
<feature type="region of interest" description="Disordered" evidence="8">
    <location>
        <begin position="769"/>
        <end position="862"/>
    </location>
</feature>
<dbReference type="InterPro" id="IPR018866">
    <property type="entry name" value="Znf-4CXXC_R1"/>
</dbReference>
<dbReference type="STRING" id="200361.A0A452Y2Q1"/>
<keyword evidence="5" id="KW-0804">Transcription</keyword>
<comment type="subcellular location">
    <subcellularLocation>
        <location evidence="1">Nucleus</location>
    </subcellularLocation>
</comment>
<dbReference type="GO" id="GO:0031490">
    <property type="term" value="F:chromatin DNA binding"/>
    <property type="evidence" value="ECO:0007669"/>
    <property type="project" value="TreeGrafter"/>
</dbReference>
<dbReference type="InterPro" id="IPR001841">
    <property type="entry name" value="Znf_RING"/>
</dbReference>
<evidence type="ECO:0000259" key="10">
    <source>
        <dbReference type="PROSITE" id="PS51184"/>
    </source>
</evidence>
<keyword evidence="7" id="KW-0862">Zinc</keyword>
<evidence type="ECO:0000256" key="8">
    <source>
        <dbReference type="SAM" id="MobiDB-lite"/>
    </source>
</evidence>
<dbReference type="AlphaFoldDB" id="A0A452Y2Q1"/>
<dbReference type="Gene3D" id="2.60.120.650">
    <property type="entry name" value="Cupin"/>
    <property type="match status" value="1"/>
</dbReference>
<dbReference type="PROSITE" id="PS50089">
    <property type="entry name" value="ZF_RING_2"/>
    <property type="match status" value="1"/>
</dbReference>
<dbReference type="Gramene" id="AET1Gv20265300.2">
    <property type="protein sequence ID" value="AET1Gv20265300.2"/>
    <property type="gene ID" value="AET1Gv20265300"/>
</dbReference>
<dbReference type="GO" id="GO:0008270">
    <property type="term" value="F:zinc ion binding"/>
    <property type="evidence" value="ECO:0007669"/>
    <property type="project" value="UniProtKB-KW"/>
</dbReference>
<protein>
    <recommendedName>
        <fullName evidence="13">JmjC domain-containing protein</fullName>
    </recommendedName>
</protein>
<evidence type="ECO:0000256" key="4">
    <source>
        <dbReference type="ARBA" id="ARBA00023015"/>
    </source>
</evidence>
<evidence type="ECO:0000259" key="9">
    <source>
        <dbReference type="PROSITE" id="PS50089"/>
    </source>
</evidence>
<dbReference type="GO" id="GO:0000785">
    <property type="term" value="C:chromatin"/>
    <property type="evidence" value="ECO:0007669"/>
    <property type="project" value="TreeGrafter"/>
</dbReference>
<dbReference type="GO" id="GO:0006357">
    <property type="term" value="P:regulation of transcription by RNA polymerase II"/>
    <property type="evidence" value="ECO:0007669"/>
    <property type="project" value="TreeGrafter"/>
</dbReference>
<comment type="similarity">
    <text evidence="2">Belongs to the JARID1 histone demethylase family.</text>
</comment>
<dbReference type="GO" id="GO:0000118">
    <property type="term" value="C:histone deacetylase complex"/>
    <property type="evidence" value="ECO:0007669"/>
    <property type="project" value="TreeGrafter"/>
</dbReference>
<reference evidence="12" key="2">
    <citation type="journal article" date="2017" name="Nat. Plants">
        <title>The Aegilops tauschii genome reveals multiple impacts of transposons.</title>
        <authorList>
            <person name="Zhao G."/>
            <person name="Zou C."/>
            <person name="Li K."/>
            <person name="Wang K."/>
            <person name="Li T."/>
            <person name="Gao L."/>
            <person name="Zhang X."/>
            <person name="Wang H."/>
            <person name="Yang Z."/>
            <person name="Liu X."/>
            <person name="Jiang W."/>
            <person name="Mao L."/>
            <person name="Kong X."/>
            <person name="Jiao Y."/>
            <person name="Jia J."/>
        </authorList>
    </citation>
    <scope>NUCLEOTIDE SEQUENCE [LARGE SCALE GENOMIC DNA]</scope>
    <source>
        <strain evidence="12">cv. AL8/78</strain>
    </source>
</reference>
<feature type="compositionally biased region" description="Polar residues" evidence="8">
    <location>
        <begin position="1020"/>
        <end position="1030"/>
    </location>
</feature>
<feature type="compositionally biased region" description="Basic and acidic residues" evidence="8">
    <location>
        <begin position="105"/>
        <end position="129"/>
    </location>
</feature>
<keyword evidence="3" id="KW-0479">Metal-binding</keyword>
<keyword evidence="7" id="KW-0863">Zinc-finger</keyword>
<dbReference type="Pfam" id="PF10497">
    <property type="entry name" value="zf-4CXXC_R1"/>
    <property type="match status" value="1"/>
</dbReference>
<reference evidence="11" key="3">
    <citation type="journal article" date="2017" name="Nature">
        <title>Genome sequence of the progenitor of the wheat D genome Aegilops tauschii.</title>
        <authorList>
            <person name="Luo M.C."/>
            <person name="Gu Y.Q."/>
            <person name="Puiu D."/>
            <person name="Wang H."/>
            <person name="Twardziok S.O."/>
            <person name="Deal K.R."/>
            <person name="Huo N."/>
            <person name="Zhu T."/>
            <person name="Wang L."/>
            <person name="Wang Y."/>
            <person name="McGuire P.E."/>
            <person name="Liu S."/>
            <person name="Long H."/>
            <person name="Ramasamy R.K."/>
            <person name="Rodriguez J.C."/>
            <person name="Van S.L."/>
            <person name="Yuan L."/>
            <person name="Wang Z."/>
            <person name="Xia Z."/>
            <person name="Xiao L."/>
            <person name="Anderson O.D."/>
            <person name="Ouyang S."/>
            <person name="Liang Y."/>
            <person name="Zimin A.V."/>
            <person name="Pertea G."/>
            <person name="Qi P."/>
            <person name="Bennetzen J.L."/>
            <person name="Dai X."/>
            <person name="Dawson M.W."/>
            <person name="Muller H.G."/>
            <person name="Kugler K."/>
            <person name="Rivarola-Duarte L."/>
            <person name="Spannagl M."/>
            <person name="Mayer K.F.X."/>
            <person name="Lu F.H."/>
            <person name="Bevan M.W."/>
            <person name="Leroy P."/>
            <person name="Li P."/>
            <person name="You F.M."/>
            <person name="Sun Q."/>
            <person name="Liu Z."/>
            <person name="Lyons E."/>
            <person name="Wicker T."/>
            <person name="Salzberg S.L."/>
            <person name="Devos K.M."/>
            <person name="Dvorak J."/>
        </authorList>
    </citation>
    <scope>NUCLEOTIDE SEQUENCE [LARGE SCALE GENOMIC DNA]</scope>
    <source>
        <strain evidence="11">cv. AL8/78</strain>
    </source>
</reference>
<feature type="region of interest" description="Disordered" evidence="8">
    <location>
        <begin position="1016"/>
        <end position="1050"/>
    </location>
</feature>
<dbReference type="SMART" id="SM00558">
    <property type="entry name" value="JmjC"/>
    <property type="match status" value="1"/>
</dbReference>
<evidence type="ECO:0000256" key="3">
    <source>
        <dbReference type="ARBA" id="ARBA00022723"/>
    </source>
</evidence>
<feature type="domain" description="JmjC" evidence="10">
    <location>
        <begin position="649"/>
        <end position="980"/>
    </location>
</feature>
<dbReference type="Proteomes" id="UP000015105">
    <property type="component" value="Chromosome 1D"/>
</dbReference>
<feature type="compositionally biased region" description="Basic and acidic residues" evidence="8">
    <location>
        <begin position="74"/>
        <end position="83"/>
    </location>
</feature>
<name>A0A452Y2Q1_AEGTS</name>
<feature type="region of interest" description="Disordered" evidence="8">
    <location>
        <begin position="1"/>
        <end position="174"/>
    </location>
</feature>
<evidence type="ECO:0000313" key="12">
    <source>
        <dbReference type="Proteomes" id="UP000015105"/>
    </source>
</evidence>
<feature type="compositionally biased region" description="Basic and acidic residues" evidence="8">
    <location>
        <begin position="778"/>
        <end position="804"/>
    </location>
</feature>